<dbReference type="RefSeq" id="XP_028855314.1">
    <property type="nucleotide sequence ID" value="XM_028999481.1"/>
</dbReference>
<dbReference type="PROSITE" id="PS50176">
    <property type="entry name" value="ARM_REPEAT"/>
    <property type="match status" value="1"/>
</dbReference>
<dbReference type="InterPro" id="IPR016024">
    <property type="entry name" value="ARM-type_fold"/>
</dbReference>
<evidence type="ECO:0000256" key="5">
    <source>
        <dbReference type="ARBA" id="ARBA00022949"/>
    </source>
</evidence>
<dbReference type="InterPro" id="IPR000225">
    <property type="entry name" value="Armadillo"/>
</dbReference>
<dbReference type="SMART" id="SM00185">
    <property type="entry name" value="ARM"/>
    <property type="match status" value="6"/>
</dbReference>
<dbReference type="Proteomes" id="UP000694580">
    <property type="component" value="Chromosome 12"/>
</dbReference>
<evidence type="ECO:0000256" key="1">
    <source>
        <dbReference type="ARBA" id="ARBA00004282"/>
    </source>
</evidence>
<evidence type="ECO:0008006" key="10">
    <source>
        <dbReference type="Google" id="ProtNLM"/>
    </source>
</evidence>
<evidence type="ECO:0000256" key="6">
    <source>
        <dbReference type="PROSITE-ProRule" id="PRU00259"/>
    </source>
</evidence>
<evidence type="ECO:0000313" key="9">
    <source>
        <dbReference type="Proteomes" id="UP000694580"/>
    </source>
</evidence>
<dbReference type="SUPFAM" id="SSF48371">
    <property type="entry name" value="ARM repeat"/>
    <property type="match status" value="1"/>
</dbReference>
<evidence type="ECO:0000313" key="8">
    <source>
        <dbReference type="Ensembl" id="ENSDCDP00010061708.1"/>
    </source>
</evidence>
<comment type="similarity">
    <text evidence="2">Belongs to the beta-catenin family.</text>
</comment>
<dbReference type="GeneID" id="114801331"/>
<evidence type="ECO:0000256" key="7">
    <source>
        <dbReference type="SAM" id="MobiDB-lite"/>
    </source>
</evidence>
<dbReference type="Ensembl" id="ENSDCDT00010072482.1">
    <property type="protein sequence ID" value="ENSDCDP00010061708.1"/>
    <property type="gene ID" value="ENSDCDG00010034005.1"/>
</dbReference>
<accession>A0AAY4EWC6</accession>
<gene>
    <name evidence="8" type="primary">pkp1b</name>
</gene>
<dbReference type="GO" id="GO:0098609">
    <property type="term" value="P:cell-cell adhesion"/>
    <property type="evidence" value="ECO:0007669"/>
    <property type="project" value="InterPro"/>
</dbReference>
<reference evidence="8 9" key="1">
    <citation type="submission" date="2020-06" db="EMBL/GenBank/DDBJ databases">
        <authorList>
            <consortium name="Wellcome Sanger Institute Data Sharing"/>
        </authorList>
    </citation>
    <scope>NUCLEOTIDE SEQUENCE [LARGE SCALE GENOMIC DNA]</scope>
</reference>
<reference evidence="8" key="3">
    <citation type="submission" date="2025-09" db="UniProtKB">
        <authorList>
            <consortium name="Ensembl"/>
        </authorList>
    </citation>
    <scope>IDENTIFICATION</scope>
</reference>
<evidence type="ECO:0000256" key="2">
    <source>
        <dbReference type="ARBA" id="ARBA00005462"/>
    </source>
</evidence>
<dbReference type="AlphaFoldDB" id="A0AAY4EWC6"/>
<evidence type="ECO:0000256" key="4">
    <source>
        <dbReference type="ARBA" id="ARBA00022889"/>
    </source>
</evidence>
<feature type="region of interest" description="Disordered" evidence="7">
    <location>
        <begin position="24"/>
        <end position="64"/>
    </location>
</feature>
<dbReference type="GO" id="GO:0005737">
    <property type="term" value="C:cytoplasm"/>
    <property type="evidence" value="ECO:0007669"/>
    <property type="project" value="TreeGrafter"/>
</dbReference>
<dbReference type="Gene3D" id="1.25.10.10">
    <property type="entry name" value="Leucine-rich Repeat Variant"/>
    <property type="match status" value="1"/>
</dbReference>
<dbReference type="PANTHER" id="PTHR10372">
    <property type="entry name" value="PLAKOPHILLIN-RELATED"/>
    <property type="match status" value="1"/>
</dbReference>
<name>A0AAY4EWC6_9TELE</name>
<dbReference type="GO" id="GO:0005886">
    <property type="term" value="C:plasma membrane"/>
    <property type="evidence" value="ECO:0007669"/>
    <property type="project" value="TreeGrafter"/>
</dbReference>
<dbReference type="InterPro" id="IPR011989">
    <property type="entry name" value="ARM-like"/>
</dbReference>
<dbReference type="Pfam" id="PF00514">
    <property type="entry name" value="Arm"/>
    <property type="match status" value="3"/>
</dbReference>
<comment type="subcellular location">
    <subcellularLocation>
        <location evidence="1">Cell junction</location>
    </subcellularLocation>
</comment>
<keyword evidence="5" id="KW-0965">Cell junction</keyword>
<protein>
    <recommendedName>
        <fullName evidence="10">Plakophilin 1</fullName>
    </recommendedName>
</protein>
<feature type="repeat" description="ARM" evidence="6">
    <location>
        <begin position="288"/>
        <end position="330"/>
    </location>
</feature>
<dbReference type="GO" id="GO:0005634">
    <property type="term" value="C:nucleus"/>
    <property type="evidence" value="ECO:0007669"/>
    <property type="project" value="TreeGrafter"/>
</dbReference>
<keyword evidence="3" id="KW-0677">Repeat</keyword>
<proteinExistence type="inferred from homology"/>
<evidence type="ECO:0000256" key="3">
    <source>
        <dbReference type="ARBA" id="ARBA00022737"/>
    </source>
</evidence>
<reference evidence="8" key="2">
    <citation type="submission" date="2025-08" db="UniProtKB">
        <authorList>
            <consortium name="Ensembl"/>
        </authorList>
    </citation>
    <scope>IDENTIFICATION</scope>
</reference>
<dbReference type="GeneTree" id="ENSGT00940000156735"/>
<feature type="compositionally biased region" description="Polar residues" evidence="7">
    <location>
        <begin position="30"/>
        <end position="39"/>
    </location>
</feature>
<sequence>MTLEPFRSATSIGPVVETSLALPSDAGARSAQQRVLEQVSTVKRTKSRSGSRSGSGLGSPTSPQSDSVFYDYQFVKSTPATPNGYGYFKAGSTSNGHSKMAVQQELTRQRSYNSKGTMSQRSIGSTSMRNVFPYSPAAFQTKEVGYGTCRSVPDLSPLLSTSQPSSQVLRSQSSKYIQWPVERNGYISSNGTSQTVVDGSVQKTWNNQSFAKRPPSSHSNTDLKVSVAKTKIEPMGQATDGQKTDMTVKEAIELLSSSDESRKLYGVSVIQHSTYTDEKTKQEVSQLKGIPPLVALLASNNAKIQDAVSAALRNLVYKSQNNKEEVQRCGGVTQAVQLLRDTDSVDTQKHLTGLLWNLSSADSLKSDLVRGALPFFTESVIIPYASPSDSSANCTVDPEVFYNSTACLRNLSSSKVVNRQAMRNTRGLIDALVRYMQTCVEEDRPDDKSAENCVCILHNLTYQLETEAPTLFSKINALAGSSAKSTGTTGPIGCFSPQSNKVQQTNFDYLVKEDRNPKGAQWLFHSKTLQTYLALLKESSNEAMLEACCGAMQNLTVKPGPVSTVISQTIIQKLSGLKLISDQVKSTMPNLQRSAVALLGNLSKTPQLQSTMAREALPELTRFISAGMPNVGKELSENDESMATACHAAHTLLMAEHDVGKKLVNNTFVNSLNDMSHNGSFPMASKAAAVLLYSLWSEKDFQSVLKKNGMNKSFFVNEITTAAHKSSLVID</sequence>
<feature type="compositionally biased region" description="Low complexity" evidence="7">
    <location>
        <begin position="50"/>
        <end position="64"/>
    </location>
</feature>
<organism evidence="8 9">
    <name type="scientific">Denticeps clupeoides</name>
    <name type="common">denticle herring</name>
    <dbReference type="NCBI Taxonomy" id="299321"/>
    <lineage>
        <taxon>Eukaryota</taxon>
        <taxon>Metazoa</taxon>
        <taxon>Chordata</taxon>
        <taxon>Craniata</taxon>
        <taxon>Vertebrata</taxon>
        <taxon>Euteleostomi</taxon>
        <taxon>Actinopterygii</taxon>
        <taxon>Neopterygii</taxon>
        <taxon>Teleostei</taxon>
        <taxon>Clupei</taxon>
        <taxon>Clupeiformes</taxon>
        <taxon>Denticipitoidei</taxon>
        <taxon>Denticipitidae</taxon>
        <taxon>Denticeps</taxon>
    </lineage>
</organism>
<dbReference type="PANTHER" id="PTHR10372:SF3">
    <property type="entry name" value="PLAKOPHILIN-1"/>
    <property type="match status" value="1"/>
</dbReference>
<dbReference type="InterPro" id="IPR028435">
    <property type="entry name" value="Plakophilin/d_Catenin"/>
</dbReference>
<keyword evidence="4" id="KW-0130">Cell adhesion</keyword>
<dbReference type="GO" id="GO:0005912">
    <property type="term" value="C:adherens junction"/>
    <property type="evidence" value="ECO:0007669"/>
    <property type="project" value="TreeGrafter"/>
</dbReference>
<keyword evidence="9" id="KW-1185">Reference proteome</keyword>